<keyword evidence="4" id="KW-1003">Cell membrane</keyword>
<evidence type="ECO:0000256" key="2">
    <source>
        <dbReference type="ARBA" id="ARBA00006236"/>
    </source>
</evidence>
<protein>
    <submittedName>
        <fullName evidence="10">Bcr/CflA family drug resistance efflux transporter</fullName>
    </submittedName>
</protein>
<keyword evidence="7 8" id="KW-0472">Membrane</keyword>
<dbReference type="InterPro" id="IPR011701">
    <property type="entry name" value="MFS"/>
</dbReference>
<feature type="transmembrane region" description="Helical" evidence="8">
    <location>
        <begin position="295"/>
        <end position="318"/>
    </location>
</feature>
<evidence type="ECO:0000259" key="9">
    <source>
        <dbReference type="PROSITE" id="PS50850"/>
    </source>
</evidence>
<evidence type="ECO:0000256" key="8">
    <source>
        <dbReference type="SAM" id="Phobius"/>
    </source>
</evidence>
<dbReference type="InterPro" id="IPR020846">
    <property type="entry name" value="MFS_dom"/>
</dbReference>
<gene>
    <name evidence="10" type="primary">bcr_1</name>
    <name evidence="10" type="ORF">Stube_08270</name>
</gene>
<dbReference type="PROSITE" id="PS50850">
    <property type="entry name" value="MFS"/>
    <property type="match status" value="1"/>
</dbReference>
<dbReference type="InterPro" id="IPR036259">
    <property type="entry name" value="MFS_trans_sf"/>
</dbReference>
<dbReference type="PANTHER" id="PTHR43124">
    <property type="entry name" value="PURINE EFFLUX PUMP PBUE"/>
    <property type="match status" value="1"/>
</dbReference>
<feature type="domain" description="Major facilitator superfamily (MFS) profile" evidence="9">
    <location>
        <begin position="26"/>
        <end position="417"/>
    </location>
</feature>
<organism evidence="10 11">
    <name type="scientific">Streptomyces tubercidicus</name>
    <dbReference type="NCBI Taxonomy" id="47759"/>
    <lineage>
        <taxon>Bacteria</taxon>
        <taxon>Bacillati</taxon>
        <taxon>Actinomycetota</taxon>
        <taxon>Actinomycetes</taxon>
        <taxon>Kitasatosporales</taxon>
        <taxon>Streptomycetaceae</taxon>
        <taxon>Streptomyces</taxon>
    </lineage>
</organism>
<keyword evidence="6 8" id="KW-1133">Transmembrane helix</keyword>
<dbReference type="Gene3D" id="1.20.1720.10">
    <property type="entry name" value="Multidrug resistance protein D"/>
    <property type="match status" value="1"/>
</dbReference>
<feature type="transmembrane region" description="Helical" evidence="8">
    <location>
        <begin position="119"/>
        <end position="138"/>
    </location>
</feature>
<dbReference type="NCBIfam" id="TIGR00710">
    <property type="entry name" value="efflux_Bcr_CflA"/>
    <property type="match status" value="1"/>
</dbReference>
<evidence type="ECO:0000256" key="4">
    <source>
        <dbReference type="ARBA" id="ARBA00022475"/>
    </source>
</evidence>
<dbReference type="InterPro" id="IPR004812">
    <property type="entry name" value="Efflux_drug-R_Bcr/CmlA"/>
</dbReference>
<evidence type="ECO:0000256" key="3">
    <source>
        <dbReference type="ARBA" id="ARBA00022448"/>
    </source>
</evidence>
<evidence type="ECO:0000256" key="6">
    <source>
        <dbReference type="ARBA" id="ARBA00022989"/>
    </source>
</evidence>
<dbReference type="InterPro" id="IPR005829">
    <property type="entry name" value="Sugar_transporter_CS"/>
</dbReference>
<dbReference type="GO" id="GO:1990961">
    <property type="term" value="P:xenobiotic detoxification by transmembrane export across the plasma membrane"/>
    <property type="evidence" value="ECO:0007669"/>
    <property type="project" value="InterPro"/>
</dbReference>
<accession>A0A640ULD0</accession>
<feature type="transmembrane region" description="Helical" evidence="8">
    <location>
        <begin position="386"/>
        <end position="408"/>
    </location>
</feature>
<feature type="transmembrane region" description="Helical" evidence="8">
    <location>
        <begin position="324"/>
        <end position="347"/>
    </location>
</feature>
<sequence length="424" mass="42522">MTAHSTGKAPPRTRRPDAPAPEQAKLLLVLAGLSAASPLATDMYVPALPDLARSLGTTASGAQVSLTVFLVGIIVGQLVLGPLSDAVGRRPVLVCGSLLFAAFSAGCALAPTVEVLDAARVGQGITGAAGLVVSRAVVTDLFDDRKLPAVFARLGAITAAAPVLAPLAGGALLLAVTWRYVFALLALVGLLLALGVLRWIPESHPSDARPTGGLAASLRSIGRVAGQRAVLTPVLALALGGAAVFAYIAGTTFVFQDIYRLSPALSSLIYGVNAVGNMAGSLAYGSLATRRSPEALLVLSGALATAGPAALLVIQTTAGSTMGLTWLCLLISTAAFGIFFPAVITIAQSRGRTAPGATSALLGGGQFLLGAAVSPLVGLFGTHSPAPMAAVMTSCLSLATVAALATALTGRGRGSRRDPQRAGE</sequence>
<keyword evidence="11" id="KW-1185">Reference proteome</keyword>
<feature type="transmembrane region" description="Helical" evidence="8">
    <location>
        <begin position="62"/>
        <end position="80"/>
    </location>
</feature>
<feature type="transmembrane region" description="Helical" evidence="8">
    <location>
        <begin position="359"/>
        <end position="380"/>
    </location>
</feature>
<comment type="caution">
    <text evidence="10">The sequence shown here is derived from an EMBL/GenBank/DDBJ whole genome shotgun (WGS) entry which is preliminary data.</text>
</comment>
<evidence type="ECO:0000256" key="1">
    <source>
        <dbReference type="ARBA" id="ARBA00004651"/>
    </source>
</evidence>
<comment type="subcellular location">
    <subcellularLocation>
        <location evidence="1">Cell membrane</location>
        <topology evidence="1">Multi-pass membrane protein</topology>
    </subcellularLocation>
</comment>
<feature type="transmembrane region" description="Helical" evidence="8">
    <location>
        <begin position="180"/>
        <end position="200"/>
    </location>
</feature>
<name>A0A640ULD0_9ACTN</name>
<dbReference type="PROSITE" id="PS00216">
    <property type="entry name" value="SUGAR_TRANSPORT_1"/>
    <property type="match status" value="1"/>
</dbReference>
<dbReference type="GO" id="GO:0005886">
    <property type="term" value="C:plasma membrane"/>
    <property type="evidence" value="ECO:0007669"/>
    <property type="project" value="UniProtKB-SubCell"/>
</dbReference>
<proteinExistence type="inferred from homology"/>
<dbReference type="EMBL" id="BLIR01000001">
    <property type="protein sequence ID" value="GFE36154.1"/>
    <property type="molecule type" value="Genomic_DNA"/>
</dbReference>
<keyword evidence="3" id="KW-0813">Transport</keyword>
<dbReference type="GeneID" id="96282003"/>
<dbReference type="OrthoDB" id="9814303at2"/>
<dbReference type="Pfam" id="PF07690">
    <property type="entry name" value="MFS_1"/>
    <property type="match status" value="1"/>
</dbReference>
<reference evidence="10 11" key="1">
    <citation type="submission" date="2019-12" db="EMBL/GenBank/DDBJ databases">
        <title>Whole genome shotgun sequence of Streptomyces tubercidicus NBRC 13090.</title>
        <authorList>
            <person name="Ichikawa N."/>
            <person name="Kimura A."/>
            <person name="Kitahashi Y."/>
            <person name="Komaki H."/>
            <person name="Tamura T."/>
        </authorList>
    </citation>
    <scope>NUCLEOTIDE SEQUENCE [LARGE SCALE GENOMIC DNA]</scope>
    <source>
        <strain evidence="10 11">NBRC 13090</strain>
    </source>
</reference>
<dbReference type="SUPFAM" id="SSF103473">
    <property type="entry name" value="MFS general substrate transporter"/>
    <property type="match status" value="1"/>
</dbReference>
<dbReference type="PANTHER" id="PTHR43124:SF3">
    <property type="entry name" value="CHLORAMPHENICOL EFFLUX PUMP RV0191"/>
    <property type="match status" value="1"/>
</dbReference>
<evidence type="ECO:0000313" key="10">
    <source>
        <dbReference type="EMBL" id="GFE36154.1"/>
    </source>
</evidence>
<feature type="transmembrane region" description="Helical" evidence="8">
    <location>
        <begin position="92"/>
        <end position="113"/>
    </location>
</feature>
<feature type="transmembrane region" description="Helical" evidence="8">
    <location>
        <begin position="229"/>
        <end position="248"/>
    </location>
</feature>
<dbReference type="InterPro" id="IPR050189">
    <property type="entry name" value="MFS_Efflux_Transporters"/>
</dbReference>
<evidence type="ECO:0000256" key="7">
    <source>
        <dbReference type="ARBA" id="ARBA00023136"/>
    </source>
</evidence>
<comment type="similarity">
    <text evidence="2">Belongs to the major facilitator superfamily. Bcr/CmlA family.</text>
</comment>
<evidence type="ECO:0000313" key="11">
    <source>
        <dbReference type="Proteomes" id="UP000431826"/>
    </source>
</evidence>
<dbReference type="GO" id="GO:0042910">
    <property type="term" value="F:xenobiotic transmembrane transporter activity"/>
    <property type="evidence" value="ECO:0007669"/>
    <property type="project" value="InterPro"/>
</dbReference>
<dbReference type="Proteomes" id="UP000431826">
    <property type="component" value="Unassembled WGS sequence"/>
</dbReference>
<evidence type="ECO:0000256" key="5">
    <source>
        <dbReference type="ARBA" id="ARBA00022692"/>
    </source>
</evidence>
<feature type="transmembrane region" description="Helical" evidence="8">
    <location>
        <begin position="268"/>
        <end position="288"/>
    </location>
</feature>
<feature type="transmembrane region" description="Helical" evidence="8">
    <location>
        <begin position="150"/>
        <end position="174"/>
    </location>
</feature>
<dbReference type="AlphaFoldDB" id="A0A640ULD0"/>
<keyword evidence="5 8" id="KW-0812">Transmembrane</keyword>
<dbReference type="RefSeq" id="WP_159742510.1">
    <property type="nucleotide sequence ID" value="NZ_BLIR01000001.1"/>
</dbReference>
<dbReference type="CDD" id="cd17320">
    <property type="entry name" value="MFS_MdfA_MDR_like"/>
    <property type="match status" value="1"/>
</dbReference>